<comment type="caution">
    <text evidence="5">The sequence shown here is derived from an EMBL/GenBank/DDBJ whole genome shotgun (WGS) entry which is preliminary data.</text>
</comment>
<evidence type="ECO:0000256" key="3">
    <source>
        <dbReference type="ARBA" id="ARBA00023163"/>
    </source>
</evidence>
<dbReference type="STRING" id="413071.G9MR71"/>
<organism evidence="5 6">
    <name type="scientific">Hypocrea virens (strain Gv29-8 / FGSC 10586)</name>
    <name type="common">Gliocladium virens</name>
    <name type="synonym">Trichoderma virens</name>
    <dbReference type="NCBI Taxonomy" id="413071"/>
    <lineage>
        <taxon>Eukaryota</taxon>
        <taxon>Fungi</taxon>
        <taxon>Dikarya</taxon>
        <taxon>Ascomycota</taxon>
        <taxon>Pezizomycotina</taxon>
        <taxon>Sordariomycetes</taxon>
        <taxon>Hypocreomycetidae</taxon>
        <taxon>Hypocreales</taxon>
        <taxon>Hypocreaceae</taxon>
        <taxon>Trichoderma</taxon>
    </lineage>
</organism>
<dbReference type="eggNOG" id="ENOG502RJRW">
    <property type="taxonomic scope" value="Eukaryota"/>
</dbReference>
<keyword evidence="6" id="KW-1185">Reference proteome</keyword>
<accession>G9MR71</accession>
<feature type="non-terminal residue" evidence="5">
    <location>
        <position position="478"/>
    </location>
</feature>
<dbReference type="InParanoid" id="G9MR71"/>
<dbReference type="PANTHER" id="PTHR47424:SF3">
    <property type="entry name" value="REGULATORY PROTEIN GAL4"/>
    <property type="match status" value="1"/>
</dbReference>
<keyword evidence="3" id="KW-0804">Transcription</keyword>
<keyword evidence="4" id="KW-0539">Nucleus</keyword>
<keyword evidence="1" id="KW-0805">Transcription regulation</keyword>
<dbReference type="VEuPathDB" id="FungiDB:TRIVIDRAFT_12520"/>
<dbReference type="Proteomes" id="UP000007115">
    <property type="component" value="Unassembled WGS sequence"/>
</dbReference>
<evidence type="ECO:0000313" key="6">
    <source>
        <dbReference type="Proteomes" id="UP000007115"/>
    </source>
</evidence>
<gene>
    <name evidence="5" type="ORF">TRIVIDRAFT_12520</name>
</gene>
<protein>
    <recommendedName>
        <fullName evidence="7">Transcription factor domain-containing protein</fullName>
    </recommendedName>
</protein>
<dbReference type="OMA" id="VFWKCAK"/>
<proteinExistence type="predicted"/>
<dbReference type="OrthoDB" id="424974at2759"/>
<reference evidence="5 6" key="1">
    <citation type="journal article" date="2011" name="Genome Biol.">
        <title>Comparative genome sequence analysis underscores mycoparasitism as the ancestral life style of Trichoderma.</title>
        <authorList>
            <person name="Kubicek C.P."/>
            <person name="Herrera-Estrella A."/>
            <person name="Seidl-Seiboth V."/>
            <person name="Martinez D.A."/>
            <person name="Druzhinina I.S."/>
            <person name="Thon M."/>
            <person name="Zeilinger S."/>
            <person name="Casas-Flores S."/>
            <person name="Horwitz B.A."/>
            <person name="Mukherjee P.K."/>
            <person name="Mukherjee M."/>
            <person name="Kredics L."/>
            <person name="Alcaraz L.D."/>
            <person name="Aerts A."/>
            <person name="Antal Z."/>
            <person name="Atanasova L."/>
            <person name="Cervantes-Badillo M.G."/>
            <person name="Challacombe J."/>
            <person name="Chertkov O."/>
            <person name="McCluskey K."/>
            <person name="Coulpier F."/>
            <person name="Deshpande N."/>
            <person name="von Doehren H."/>
            <person name="Ebbole D.J."/>
            <person name="Esquivel-Naranjo E.U."/>
            <person name="Fekete E."/>
            <person name="Flipphi M."/>
            <person name="Glaser F."/>
            <person name="Gomez-Rodriguez E.Y."/>
            <person name="Gruber S."/>
            <person name="Han C."/>
            <person name="Henrissat B."/>
            <person name="Hermosa R."/>
            <person name="Hernandez-Onate M."/>
            <person name="Karaffa L."/>
            <person name="Kosti I."/>
            <person name="Le Crom S."/>
            <person name="Lindquist E."/>
            <person name="Lucas S."/>
            <person name="Luebeck M."/>
            <person name="Luebeck P.S."/>
            <person name="Margeot A."/>
            <person name="Metz B."/>
            <person name="Misra M."/>
            <person name="Nevalainen H."/>
            <person name="Omann M."/>
            <person name="Packer N."/>
            <person name="Perrone G."/>
            <person name="Uresti-Rivera E.E."/>
            <person name="Salamov A."/>
            <person name="Schmoll M."/>
            <person name="Seiboth B."/>
            <person name="Shapiro H."/>
            <person name="Sukno S."/>
            <person name="Tamayo-Ramos J.A."/>
            <person name="Tisch D."/>
            <person name="Wiest A."/>
            <person name="Wilkinson H.H."/>
            <person name="Zhang M."/>
            <person name="Coutinho P.M."/>
            <person name="Kenerley C.M."/>
            <person name="Monte E."/>
            <person name="Baker S.E."/>
            <person name="Grigoriev I.V."/>
        </authorList>
    </citation>
    <scope>NUCLEOTIDE SEQUENCE [LARGE SCALE GENOMIC DNA]</scope>
    <source>
        <strain evidence="6">Gv29-8 / FGSC 10586</strain>
    </source>
</reference>
<dbReference type="GeneID" id="25787334"/>
<dbReference type="GO" id="GO:0003677">
    <property type="term" value="F:DNA binding"/>
    <property type="evidence" value="ECO:0007669"/>
    <property type="project" value="UniProtKB-KW"/>
</dbReference>
<evidence type="ECO:0000313" key="5">
    <source>
        <dbReference type="EMBL" id="EHK22597.1"/>
    </source>
</evidence>
<dbReference type="PANTHER" id="PTHR47424">
    <property type="entry name" value="REGULATORY PROTEIN GAL4"/>
    <property type="match status" value="1"/>
</dbReference>
<feature type="non-terminal residue" evidence="5">
    <location>
        <position position="1"/>
    </location>
</feature>
<evidence type="ECO:0000256" key="1">
    <source>
        <dbReference type="ARBA" id="ARBA00023015"/>
    </source>
</evidence>
<sequence>PFFLPPRSLSLYLLKLYGNEVHFIYPFFDMDKFMHTCIKFFMLVTKLDFSSAYAGLGCSDESNPSTGLFQCALFTILCHAVFFANLEEKDKKFASGVFWKCAKFFMTEELLKTSCVAAVQTLLIISVAYNGSTFGVKGRKIPADLACRIARSLGIDNEDDQPASAAAGVQGTNRQTWFSQTRISKLPLSHDMSSAPSVITPGQLASGSVDFSFFTNCVNRIEELEKLLEKMRRVREPILEAAPNHGYNSFDTVVPELREKLREFVDSLTSDISWGVSGLPDEYIHMHEFEKLITASNANFFYLRAMLFRPILMLKAIEGSLQSGSTSHKPDSVVMDKTLASARGCLNAAGCLIFYIYKRFWIHLNGNKEWWWSPYHTSTAGLILIMAQTSASLWSYVQLPTIQSTWIACQEILGYNAANNHFHTDALMFLWNTNSKISGNRVLENNYSAMPQMKYQMALALRNPLRTPFTIPVNPWSP</sequence>
<dbReference type="CDD" id="cd12148">
    <property type="entry name" value="fungal_TF_MHR"/>
    <property type="match status" value="1"/>
</dbReference>
<dbReference type="AlphaFoldDB" id="G9MR71"/>
<keyword evidence="2" id="KW-0238">DNA-binding</keyword>
<dbReference type="EMBL" id="ABDF02000006">
    <property type="protein sequence ID" value="EHK22597.1"/>
    <property type="molecule type" value="Genomic_DNA"/>
</dbReference>
<name>G9MR71_HYPVG</name>
<dbReference type="InterPro" id="IPR051127">
    <property type="entry name" value="Fungal_SecMet_Regulators"/>
</dbReference>
<evidence type="ECO:0000256" key="4">
    <source>
        <dbReference type="ARBA" id="ARBA00023242"/>
    </source>
</evidence>
<dbReference type="HOGENOM" id="CLU_030966_0_0_1"/>
<dbReference type="RefSeq" id="XP_013956342.1">
    <property type="nucleotide sequence ID" value="XM_014100867.1"/>
</dbReference>
<evidence type="ECO:0000256" key="2">
    <source>
        <dbReference type="ARBA" id="ARBA00023125"/>
    </source>
</evidence>
<evidence type="ECO:0008006" key="7">
    <source>
        <dbReference type="Google" id="ProtNLM"/>
    </source>
</evidence>